<gene>
    <name evidence="1" type="ORF">FA95DRAFT_1497904</name>
</gene>
<dbReference type="Proteomes" id="UP000814033">
    <property type="component" value="Unassembled WGS sequence"/>
</dbReference>
<organism evidence="1 2">
    <name type="scientific">Auriscalpium vulgare</name>
    <dbReference type="NCBI Taxonomy" id="40419"/>
    <lineage>
        <taxon>Eukaryota</taxon>
        <taxon>Fungi</taxon>
        <taxon>Dikarya</taxon>
        <taxon>Basidiomycota</taxon>
        <taxon>Agaricomycotina</taxon>
        <taxon>Agaricomycetes</taxon>
        <taxon>Russulales</taxon>
        <taxon>Auriscalpiaceae</taxon>
        <taxon>Auriscalpium</taxon>
    </lineage>
</organism>
<name>A0ACB8RJV3_9AGAM</name>
<reference evidence="1" key="1">
    <citation type="submission" date="2021-02" db="EMBL/GenBank/DDBJ databases">
        <authorList>
            <consortium name="DOE Joint Genome Institute"/>
            <person name="Ahrendt S."/>
            <person name="Looney B.P."/>
            <person name="Miyauchi S."/>
            <person name="Morin E."/>
            <person name="Drula E."/>
            <person name="Courty P.E."/>
            <person name="Chicoki N."/>
            <person name="Fauchery L."/>
            <person name="Kohler A."/>
            <person name="Kuo A."/>
            <person name="Labutti K."/>
            <person name="Pangilinan J."/>
            <person name="Lipzen A."/>
            <person name="Riley R."/>
            <person name="Andreopoulos W."/>
            <person name="He G."/>
            <person name="Johnson J."/>
            <person name="Barry K.W."/>
            <person name="Grigoriev I.V."/>
            <person name="Nagy L."/>
            <person name="Hibbett D."/>
            <person name="Henrissat B."/>
            <person name="Matheny P.B."/>
            <person name="Labbe J."/>
            <person name="Martin F."/>
        </authorList>
    </citation>
    <scope>NUCLEOTIDE SEQUENCE</scope>
    <source>
        <strain evidence="1">FP105234-sp</strain>
    </source>
</reference>
<feature type="non-terminal residue" evidence="1">
    <location>
        <position position="1"/>
    </location>
</feature>
<evidence type="ECO:0000313" key="2">
    <source>
        <dbReference type="Proteomes" id="UP000814033"/>
    </source>
</evidence>
<comment type="caution">
    <text evidence="1">The sequence shown here is derived from an EMBL/GenBank/DDBJ whole genome shotgun (WGS) entry which is preliminary data.</text>
</comment>
<sequence>QVFVNSQKFACESCIKGHRSSSCSHTDRPLYEIKKKGRPVSQCERCRKLRTTKRVHSKCTCSDGPPRAKEAERAFGTKRASSRLPVE</sequence>
<keyword evidence="2" id="KW-1185">Reference proteome</keyword>
<dbReference type="EMBL" id="MU276001">
    <property type="protein sequence ID" value="KAI0043875.1"/>
    <property type="molecule type" value="Genomic_DNA"/>
</dbReference>
<accession>A0ACB8RJV3</accession>
<evidence type="ECO:0000313" key="1">
    <source>
        <dbReference type="EMBL" id="KAI0043875.1"/>
    </source>
</evidence>
<reference evidence="1" key="2">
    <citation type="journal article" date="2022" name="New Phytol.">
        <title>Evolutionary transition to the ectomycorrhizal habit in the genomes of a hyperdiverse lineage of mushroom-forming fungi.</title>
        <authorList>
            <person name="Looney B."/>
            <person name="Miyauchi S."/>
            <person name="Morin E."/>
            <person name="Drula E."/>
            <person name="Courty P.E."/>
            <person name="Kohler A."/>
            <person name="Kuo A."/>
            <person name="LaButti K."/>
            <person name="Pangilinan J."/>
            <person name="Lipzen A."/>
            <person name="Riley R."/>
            <person name="Andreopoulos W."/>
            <person name="He G."/>
            <person name="Johnson J."/>
            <person name="Nolan M."/>
            <person name="Tritt A."/>
            <person name="Barry K.W."/>
            <person name="Grigoriev I.V."/>
            <person name="Nagy L.G."/>
            <person name="Hibbett D."/>
            <person name="Henrissat B."/>
            <person name="Matheny P.B."/>
            <person name="Labbe J."/>
            <person name="Martin F.M."/>
        </authorList>
    </citation>
    <scope>NUCLEOTIDE SEQUENCE</scope>
    <source>
        <strain evidence="1">FP105234-sp</strain>
    </source>
</reference>
<protein>
    <submittedName>
        <fullName evidence="1">Copper-fist-domain-containing protein</fullName>
    </submittedName>
</protein>
<proteinExistence type="predicted"/>